<feature type="chain" id="PRO_5042013994" evidence="1">
    <location>
        <begin position="22"/>
        <end position="66"/>
    </location>
</feature>
<protein>
    <submittedName>
        <fullName evidence="2">Uncharacterized protein</fullName>
    </submittedName>
</protein>
<comment type="caution">
    <text evidence="2">The sequence shown here is derived from an EMBL/GenBank/DDBJ whole genome shotgun (WGS) entry which is preliminary data.</text>
</comment>
<gene>
    <name evidence="2" type="ORF">RRG08_006351</name>
</gene>
<evidence type="ECO:0000313" key="2">
    <source>
        <dbReference type="EMBL" id="KAK3753971.1"/>
    </source>
</evidence>
<dbReference type="AlphaFoldDB" id="A0AAE0YRP1"/>
<organism evidence="2 3">
    <name type="scientific">Elysia crispata</name>
    <name type="common">lettuce slug</name>
    <dbReference type="NCBI Taxonomy" id="231223"/>
    <lineage>
        <taxon>Eukaryota</taxon>
        <taxon>Metazoa</taxon>
        <taxon>Spiralia</taxon>
        <taxon>Lophotrochozoa</taxon>
        <taxon>Mollusca</taxon>
        <taxon>Gastropoda</taxon>
        <taxon>Heterobranchia</taxon>
        <taxon>Euthyneura</taxon>
        <taxon>Panpulmonata</taxon>
        <taxon>Sacoglossa</taxon>
        <taxon>Placobranchoidea</taxon>
        <taxon>Plakobranchidae</taxon>
        <taxon>Elysia</taxon>
    </lineage>
</organism>
<keyword evidence="1" id="KW-0732">Signal</keyword>
<accession>A0AAE0YRP1</accession>
<evidence type="ECO:0000313" key="3">
    <source>
        <dbReference type="Proteomes" id="UP001283361"/>
    </source>
</evidence>
<name>A0AAE0YRP1_9GAST</name>
<keyword evidence="3" id="KW-1185">Reference proteome</keyword>
<sequence>MKASAILGMFLLVAICSGTMAEYHVAQGSHSVQEVGKVKPESTWEMKEVGKVDNGWTVVSVEPIDG</sequence>
<reference evidence="2" key="1">
    <citation type="journal article" date="2023" name="G3 (Bethesda)">
        <title>A reference genome for the long-term kleptoplast-retaining sea slug Elysia crispata morphotype clarki.</title>
        <authorList>
            <person name="Eastman K.E."/>
            <person name="Pendleton A.L."/>
            <person name="Shaikh M.A."/>
            <person name="Suttiyut T."/>
            <person name="Ogas R."/>
            <person name="Tomko P."/>
            <person name="Gavelis G."/>
            <person name="Widhalm J.R."/>
            <person name="Wisecaver J.H."/>
        </authorList>
    </citation>
    <scope>NUCLEOTIDE SEQUENCE</scope>
    <source>
        <strain evidence="2">ECLA1</strain>
    </source>
</reference>
<proteinExistence type="predicted"/>
<evidence type="ECO:0000256" key="1">
    <source>
        <dbReference type="SAM" id="SignalP"/>
    </source>
</evidence>
<dbReference type="EMBL" id="JAWDGP010005687">
    <property type="protein sequence ID" value="KAK3753971.1"/>
    <property type="molecule type" value="Genomic_DNA"/>
</dbReference>
<dbReference type="Proteomes" id="UP001283361">
    <property type="component" value="Unassembled WGS sequence"/>
</dbReference>
<feature type="signal peptide" evidence="1">
    <location>
        <begin position="1"/>
        <end position="21"/>
    </location>
</feature>